<dbReference type="EMBL" id="SLXM01000001">
    <property type="protein sequence ID" value="TCP28154.1"/>
    <property type="molecule type" value="Genomic_DNA"/>
</dbReference>
<proteinExistence type="predicted"/>
<name>A0A4R2P2H4_9FLAO</name>
<sequence>MGKLNINKTESENHFLNSFVANSIDENIELKKRLETNDFYSEFISEKSKKLLDEAIELSNAKDISILEALNIVQDNFKISIANE</sequence>
<reference evidence="1 2" key="1">
    <citation type="submission" date="2019-03" db="EMBL/GenBank/DDBJ databases">
        <title>Genomic Encyclopedia of Type Strains, Phase IV (KMG-IV): sequencing the most valuable type-strain genomes for metagenomic binning, comparative biology and taxonomic classification.</title>
        <authorList>
            <person name="Goeker M."/>
        </authorList>
    </citation>
    <scope>NUCLEOTIDE SEQUENCE [LARGE SCALE GENOMIC DNA]</scope>
    <source>
        <strain evidence="1 2">DSM 14836</strain>
    </source>
</reference>
<evidence type="ECO:0000313" key="2">
    <source>
        <dbReference type="Proteomes" id="UP000294564"/>
    </source>
</evidence>
<accession>A0A4R2P2H4</accession>
<comment type="caution">
    <text evidence="1">The sequence shown here is derived from an EMBL/GenBank/DDBJ whole genome shotgun (WGS) entry which is preliminary data.</text>
</comment>
<dbReference type="RefSeq" id="WP_132791930.1">
    <property type="nucleotide sequence ID" value="NZ_SLXM01000001.1"/>
</dbReference>
<evidence type="ECO:0000313" key="1">
    <source>
        <dbReference type="EMBL" id="TCP28154.1"/>
    </source>
</evidence>
<organism evidence="1 2">
    <name type="scientific">Tenacibaculum skagerrakense</name>
    <dbReference type="NCBI Taxonomy" id="186571"/>
    <lineage>
        <taxon>Bacteria</taxon>
        <taxon>Pseudomonadati</taxon>
        <taxon>Bacteroidota</taxon>
        <taxon>Flavobacteriia</taxon>
        <taxon>Flavobacteriales</taxon>
        <taxon>Flavobacteriaceae</taxon>
        <taxon>Tenacibaculum</taxon>
    </lineage>
</organism>
<gene>
    <name evidence="1" type="ORF">EV195_101314</name>
</gene>
<dbReference type="Proteomes" id="UP000294564">
    <property type="component" value="Unassembled WGS sequence"/>
</dbReference>
<protein>
    <submittedName>
        <fullName evidence="1">Uncharacterized protein</fullName>
    </submittedName>
</protein>
<dbReference type="AlphaFoldDB" id="A0A4R2P2H4"/>
<keyword evidence="2" id="KW-1185">Reference proteome</keyword>